<reference evidence="1 2" key="1">
    <citation type="submission" date="2014-04" db="EMBL/GenBank/DDBJ databases">
        <authorList>
            <consortium name="DOE Joint Genome Institute"/>
            <person name="Kuo A."/>
            <person name="Girlanda M."/>
            <person name="Perotto S."/>
            <person name="Kohler A."/>
            <person name="Nagy L.G."/>
            <person name="Floudas D."/>
            <person name="Copeland A."/>
            <person name="Barry K.W."/>
            <person name="Cichocki N."/>
            <person name="Veneault-Fourrey C."/>
            <person name="LaButti K."/>
            <person name="Lindquist E.A."/>
            <person name="Lipzen A."/>
            <person name="Lundell T."/>
            <person name="Morin E."/>
            <person name="Murat C."/>
            <person name="Sun H."/>
            <person name="Tunlid A."/>
            <person name="Henrissat B."/>
            <person name="Grigoriev I.V."/>
            <person name="Hibbett D.S."/>
            <person name="Martin F."/>
            <person name="Nordberg H.P."/>
            <person name="Cantor M.N."/>
            <person name="Hua S.X."/>
        </authorList>
    </citation>
    <scope>NUCLEOTIDE SEQUENCE [LARGE SCALE GENOMIC DNA]</scope>
    <source>
        <strain evidence="1 2">MUT 4182</strain>
    </source>
</reference>
<proteinExistence type="predicted"/>
<gene>
    <name evidence="1" type="ORF">M407DRAFT_23426</name>
</gene>
<evidence type="ECO:0000313" key="1">
    <source>
        <dbReference type="EMBL" id="KIO27377.1"/>
    </source>
</evidence>
<dbReference type="OrthoDB" id="3303597at2759"/>
<protein>
    <submittedName>
        <fullName evidence="1">Uncharacterized protein</fullName>
    </submittedName>
</protein>
<keyword evidence="2" id="KW-1185">Reference proteome</keyword>
<accession>A0A0C3M148</accession>
<dbReference type="Proteomes" id="UP000054248">
    <property type="component" value="Unassembled WGS sequence"/>
</dbReference>
<dbReference type="EMBL" id="KN823010">
    <property type="protein sequence ID" value="KIO27377.1"/>
    <property type="molecule type" value="Genomic_DNA"/>
</dbReference>
<reference evidence="2" key="2">
    <citation type="submission" date="2015-01" db="EMBL/GenBank/DDBJ databases">
        <title>Evolutionary Origins and Diversification of the Mycorrhizal Mutualists.</title>
        <authorList>
            <consortium name="DOE Joint Genome Institute"/>
            <consortium name="Mycorrhizal Genomics Consortium"/>
            <person name="Kohler A."/>
            <person name="Kuo A."/>
            <person name="Nagy L.G."/>
            <person name="Floudas D."/>
            <person name="Copeland A."/>
            <person name="Barry K.W."/>
            <person name="Cichocki N."/>
            <person name="Veneault-Fourrey C."/>
            <person name="LaButti K."/>
            <person name="Lindquist E.A."/>
            <person name="Lipzen A."/>
            <person name="Lundell T."/>
            <person name="Morin E."/>
            <person name="Murat C."/>
            <person name="Riley R."/>
            <person name="Ohm R."/>
            <person name="Sun H."/>
            <person name="Tunlid A."/>
            <person name="Henrissat B."/>
            <person name="Grigoriev I.V."/>
            <person name="Hibbett D.S."/>
            <person name="Martin F."/>
        </authorList>
    </citation>
    <scope>NUCLEOTIDE SEQUENCE [LARGE SCALE GENOMIC DNA]</scope>
    <source>
        <strain evidence="2">MUT 4182</strain>
    </source>
</reference>
<name>A0A0C3M148_9AGAM</name>
<dbReference type="HOGENOM" id="CLU_2962621_0_0_1"/>
<sequence>MQSGAFSTSDSISAAFRTATVNTKSLISTSNVVIPGMSSLIRPLVHPLLPMLTALGIEL</sequence>
<dbReference type="AlphaFoldDB" id="A0A0C3M148"/>
<organism evidence="1 2">
    <name type="scientific">Tulasnella calospora MUT 4182</name>
    <dbReference type="NCBI Taxonomy" id="1051891"/>
    <lineage>
        <taxon>Eukaryota</taxon>
        <taxon>Fungi</taxon>
        <taxon>Dikarya</taxon>
        <taxon>Basidiomycota</taxon>
        <taxon>Agaricomycotina</taxon>
        <taxon>Agaricomycetes</taxon>
        <taxon>Cantharellales</taxon>
        <taxon>Tulasnellaceae</taxon>
        <taxon>Tulasnella</taxon>
    </lineage>
</organism>
<evidence type="ECO:0000313" key="2">
    <source>
        <dbReference type="Proteomes" id="UP000054248"/>
    </source>
</evidence>